<feature type="compositionally biased region" description="Low complexity" evidence="7">
    <location>
        <begin position="54"/>
        <end position="74"/>
    </location>
</feature>
<evidence type="ECO:0000256" key="3">
    <source>
        <dbReference type="ARBA" id="ARBA00023125"/>
    </source>
</evidence>
<dbReference type="Pfam" id="PF07716">
    <property type="entry name" value="bZIP_2"/>
    <property type="match status" value="1"/>
</dbReference>
<keyword evidence="6" id="KW-0175">Coiled coil</keyword>
<feature type="region of interest" description="Disordered" evidence="7">
    <location>
        <begin position="41"/>
        <end position="74"/>
    </location>
</feature>
<feature type="domain" description="BZIP" evidence="8">
    <location>
        <begin position="226"/>
        <end position="280"/>
    </location>
</feature>
<dbReference type="PROSITE" id="PS50217">
    <property type="entry name" value="BZIP"/>
    <property type="match status" value="1"/>
</dbReference>
<keyword evidence="3" id="KW-0238">DNA-binding</keyword>
<evidence type="ECO:0000256" key="1">
    <source>
        <dbReference type="ARBA" id="ARBA00004123"/>
    </source>
</evidence>
<dbReference type="GO" id="GO:0000977">
    <property type="term" value="F:RNA polymerase II transcription regulatory region sequence-specific DNA binding"/>
    <property type="evidence" value="ECO:0007669"/>
    <property type="project" value="TreeGrafter"/>
</dbReference>
<dbReference type="SMART" id="SM00338">
    <property type="entry name" value="BRLZ"/>
    <property type="match status" value="1"/>
</dbReference>
<dbReference type="PANTHER" id="PTHR13044">
    <property type="entry name" value="ACTIVATING TRANSCRIPTION FACTOR ATF 4/5"/>
    <property type="match status" value="1"/>
</dbReference>
<proteinExistence type="predicted"/>
<feature type="compositionally biased region" description="Basic and acidic residues" evidence="7">
    <location>
        <begin position="341"/>
        <end position="360"/>
    </location>
</feature>
<dbReference type="AlphaFoldDB" id="A0A4S8MSC9"/>
<evidence type="ECO:0000256" key="4">
    <source>
        <dbReference type="ARBA" id="ARBA00023163"/>
    </source>
</evidence>
<accession>A0A4S8MSC9</accession>
<organism evidence="9 10">
    <name type="scientific">Dendrothele bispora (strain CBS 962.96)</name>
    <dbReference type="NCBI Taxonomy" id="1314807"/>
    <lineage>
        <taxon>Eukaryota</taxon>
        <taxon>Fungi</taxon>
        <taxon>Dikarya</taxon>
        <taxon>Basidiomycota</taxon>
        <taxon>Agaricomycotina</taxon>
        <taxon>Agaricomycetes</taxon>
        <taxon>Agaricomycetidae</taxon>
        <taxon>Agaricales</taxon>
        <taxon>Agaricales incertae sedis</taxon>
        <taxon>Dendrothele</taxon>
    </lineage>
</organism>
<keyword evidence="4" id="KW-0804">Transcription</keyword>
<evidence type="ECO:0000256" key="2">
    <source>
        <dbReference type="ARBA" id="ARBA00023015"/>
    </source>
</evidence>
<protein>
    <recommendedName>
        <fullName evidence="8">BZIP domain-containing protein</fullName>
    </recommendedName>
</protein>
<gene>
    <name evidence="9" type="ORF">K435DRAFT_646114</name>
</gene>
<feature type="compositionally biased region" description="Low complexity" evidence="7">
    <location>
        <begin position="187"/>
        <end position="210"/>
    </location>
</feature>
<dbReference type="Gene3D" id="1.20.5.170">
    <property type="match status" value="1"/>
</dbReference>
<dbReference type="PROSITE" id="PS00036">
    <property type="entry name" value="BZIP_BASIC"/>
    <property type="match status" value="1"/>
</dbReference>
<dbReference type="GO" id="GO:0005634">
    <property type="term" value="C:nucleus"/>
    <property type="evidence" value="ECO:0007669"/>
    <property type="project" value="UniProtKB-SubCell"/>
</dbReference>
<keyword evidence="5" id="KW-0539">Nucleus</keyword>
<feature type="coiled-coil region" evidence="6">
    <location>
        <begin position="247"/>
        <end position="281"/>
    </location>
</feature>
<keyword evidence="10" id="KW-1185">Reference proteome</keyword>
<dbReference type="OrthoDB" id="1939598at2759"/>
<feature type="region of interest" description="Disordered" evidence="7">
    <location>
        <begin position="112"/>
        <end position="217"/>
    </location>
</feature>
<dbReference type="EMBL" id="ML179045">
    <property type="protein sequence ID" value="THV06050.1"/>
    <property type="molecule type" value="Genomic_DNA"/>
</dbReference>
<name>A0A4S8MSC9_DENBC</name>
<dbReference type="InterPro" id="IPR004827">
    <property type="entry name" value="bZIP"/>
</dbReference>
<feature type="region of interest" description="Disordered" evidence="7">
    <location>
        <begin position="301"/>
        <end position="360"/>
    </location>
</feature>
<sequence length="360" mass="39183">MISHQNALESFDSPASPLLTDNIQAELDRWQKLVFFSDMGDRRTPSFPSRNTGSNEQPSSSSRSIQNQNNPINSTDVSDALLLAQFAATSGSPQRPPQRPDEFYATMLSLLQSQSQSSGAPPTFPFGSPQSLFQTPSHTHTQAGLPPTWSQFQNLQPQFPPGPNISPHSQSPMMSLPQSSAMNTARSAPSQSPVVASSSSTSVLPSSPTAGDPNDPVEMDEAAVAEDKRRRNTLASARFRIKKKQRNLNLERTVSDLSGRAEELEREVADLRRENGWLKEIVMLKGSRLAGLDVSPHTLRTQVETSGASGSRTIAVEAAGSSSQQEDKSDSEESDSGSDYQPERSRKKDMKTKDKGKGKK</sequence>
<feature type="compositionally biased region" description="Polar residues" evidence="7">
    <location>
        <begin position="128"/>
        <end position="157"/>
    </location>
</feature>
<dbReference type="InterPro" id="IPR046347">
    <property type="entry name" value="bZIP_sf"/>
</dbReference>
<evidence type="ECO:0000256" key="5">
    <source>
        <dbReference type="ARBA" id="ARBA00023242"/>
    </source>
</evidence>
<evidence type="ECO:0000313" key="10">
    <source>
        <dbReference type="Proteomes" id="UP000297245"/>
    </source>
</evidence>
<comment type="subcellular location">
    <subcellularLocation>
        <location evidence="1">Nucleus</location>
    </subcellularLocation>
</comment>
<reference evidence="9 10" key="1">
    <citation type="journal article" date="2019" name="Nat. Ecol. Evol.">
        <title>Megaphylogeny resolves global patterns of mushroom evolution.</title>
        <authorList>
            <person name="Varga T."/>
            <person name="Krizsan K."/>
            <person name="Foldi C."/>
            <person name="Dima B."/>
            <person name="Sanchez-Garcia M."/>
            <person name="Sanchez-Ramirez S."/>
            <person name="Szollosi G.J."/>
            <person name="Szarkandi J.G."/>
            <person name="Papp V."/>
            <person name="Albert L."/>
            <person name="Andreopoulos W."/>
            <person name="Angelini C."/>
            <person name="Antonin V."/>
            <person name="Barry K.W."/>
            <person name="Bougher N.L."/>
            <person name="Buchanan P."/>
            <person name="Buyck B."/>
            <person name="Bense V."/>
            <person name="Catcheside P."/>
            <person name="Chovatia M."/>
            <person name="Cooper J."/>
            <person name="Damon W."/>
            <person name="Desjardin D."/>
            <person name="Finy P."/>
            <person name="Geml J."/>
            <person name="Haridas S."/>
            <person name="Hughes K."/>
            <person name="Justo A."/>
            <person name="Karasinski D."/>
            <person name="Kautmanova I."/>
            <person name="Kiss B."/>
            <person name="Kocsube S."/>
            <person name="Kotiranta H."/>
            <person name="LaButti K.M."/>
            <person name="Lechner B.E."/>
            <person name="Liimatainen K."/>
            <person name="Lipzen A."/>
            <person name="Lukacs Z."/>
            <person name="Mihaltcheva S."/>
            <person name="Morgado L.N."/>
            <person name="Niskanen T."/>
            <person name="Noordeloos M.E."/>
            <person name="Ohm R.A."/>
            <person name="Ortiz-Santana B."/>
            <person name="Ovrebo C."/>
            <person name="Racz N."/>
            <person name="Riley R."/>
            <person name="Savchenko A."/>
            <person name="Shiryaev A."/>
            <person name="Soop K."/>
            <person name="Spirin V."/>
            <person name="Szebenyi C."/>
            <person name="Tomsovsky M."/>
            <person name="Tulloss R.E."/>
            <person name="Uehling J."/>
            <person name="Grigoriev I.V."/>
            <person name="Vagvolgyi C."/>
            <person name="Papp T."/>
            <person name="Martin F.M."/>
            <person name="Miettinen O."/>
            <person name="Hibbett D.S."/>
            <person name="Nagy L.G."/>
        </authorList>
    </citation>
    <scope>NUCLEOTIDE SEQUENCE [LARGE SCALE GENOMIC DNA]</scope>
    <source>
        <strain evidence="9 10">CBS 962.96</strain>
    </source>
</reference>
<evidence type="ECO:0000256" key="7">
    <source>
        <dbReference type="SAM" id="MobiDB-lite"/>
    </source>
</evidence>
<feature type="compositionally biased region" description="Low complexity" evidence="7">
    <location>
        <begin position="166"/>
        <end position="180"/>
    </location>
</feature>
<dbReference type="PANTHER" id="PTHR13044:SF14">
    <property type="entry name" value="CRYPTOCEPHAL, ISOFORM A"/>
    <property type="match status" value="1"/>
</dbReference>
<dbReference type="Proteomes" id="UP000297245">
    <property type="component" value="Unassembled WGS sequence"/>
</dbReference>
<evidence type="ECO:0000313" key="9">
    <source>
        <dbReference type="EMBL" id="THV06050.1"/>
    </source>
</evidence>
<dbReference type="CDD" id="cd14705">
    <property type="entry name" value="bZIP_Zip1"/>
    <property type="match status" value="1"/>
</dbReference>
<dbReference type="SUPFAM" id="SSF57959">
    <property type="entry name" value="Leucine zipper domain"/>
    <property type="match status" value="1"/>
</dbReference>
<dbReference type="GO" id="GO:0001228">
    <property type="term" value="F:DNA-binding transcription activator activity, RNA polymerase II-specific"/>
    <property type="evidence" value="ECO:0007669"/>
    <property type="project" value="TreeGrafter"/>
</dbReference>
<feature type="compositionally biased region" description="Polar residues" evidence="7">
    <location>
        <begin position="301"/>
        <end position="312"/>
    </location>
</feature>
<evidence type="ECO:0000256" key="6">
    <source>
        <dbReference type="SAM" id="Coils"/>
    </source>
</evidence>
<keyword evidence="2" id="KW-0805">Transcription regulation</keyword>
<evidence type="ECO:0000259" key="8">
    <source>
        <dbReference type="PROSITE" id="PS50217"/>
    </source>
</evidence>